<name>A0A0B5QML9_CLOBE</name>
<feature type="domain" description="Acyltransferase 3" evidence="2">
    <location>
        <begin position="22"/>
        <end position="337"/>
    </location>
</feature>
<accession>A0A0B5QML9</accession>
<dbReference type="AlphaFoldDB" id="A0A0B5QML9"/>
<dbReference type="EMBL" id="CP010086">
    <property type="protein sequence ID" value="AJG98043.1"/>
    <property type="molecule type" value="Genomic_DNA"/>
</dbReference>
<dbReference type="OrthoDB" id="9816377at2"/>
<feature type="transmembrane region" description="Helical" evidence="1">
    <location>
        <begin position="253"/>
        <end position="269"/>
    </location>
</feature>
<organism evidence="3 4">
    <name type="scientific">Clostridium beijerinckii</name>
    <name type="common">Clostridium MP</name>
    <dbReference type="NCBI Taxonomy" id="1520"/>
    <lineage>
        <taxon>Bacteria</taxon>
        <taxon>Bacillati</taxon>
        <taxon>Bacillota</taxon>
        <taxon>Clostridia</taxon>
        <taxon>Eubacteriales</taxon>
        <taxon>Clostridiaceae</taxon>
        <taxon>Clostridium</taxon>
    </lineage>
</organism>
<keyword evidence="1" id="KW-1133">Transmembrane helix</keyword>
<feature type="transmembrane region" description="Helical" evidence="1">
    <location>
        <begin position="57"/>
        <end position="81"/>
    </location>
</feature>
<feature type="transmembrane region" description="Helical" evidence="1">
    <location>
        <begin position="93"/>
        <end position="118"/>
    </location>
</feature>
<proteinExistence type="predicted"/>
<evidence type="ECO:0000313" key="4">
    <source>
        <dbReference type="Proteomes" id="UP000031866"/>
    </source>
</evidence>
<dbReference type="Proteomes" id="UP000031866">
    <property type="component" value="Chromosome"/>
</dbReference>
<dbReference type="GO" id="GO:0016747">
    <property type="term" value="F:acyltransferase activity, transferring groups other than amino-acyl groups"/>
    <property type="evidence" value="ECO:0007669"/>
    <property type="project" value="InterPro"/>
</dbReference>
<evidence type="ECO:0000313" key="3">
    <source>
        <dbReference type="EMBL" id="AJG98043.1"/>
    </source>
</evidence>
<dbReference type="Pfam" id="PF01757">
    <property type="entry name" value="Acyl_transf_3"/>
    <property type="match status" value="1"/>
</dbReference>
<dbReference type="InterPro" id="IPR002656">
    <property type="entry name" value="Acyl_transf_3_dom"/>
</dbReference>
<protein>
    <recommendedName>
        <fullName evidence="2">Acyltransferase 3 domain-containing protein</fullName>
    </recommendedName>
</protein>
<feature type="transmembrane region" description="Helical" evidence="1">
    <location>
        <begin position="214"/>
        <end position="233"/>
    </location>
</feature>
<keyword evidence="1" id="KW-0812">Transmembrane</keyword>
<feature type="transmembrane region" description="Helical" evidence="1">
    <location>
        <begin position="124"/>
        <end position="149"/>
    </location>
</feature>
<keyword evidence="1" id="KW-0472">Membrane</keyword>
<dbReference type="KEGG" id="cbei:LF65_01431"/>
<feature type="transmembrane region" description="Helical" evidence="1">
    <location>
        <begin position="185"/>
        <end position="202"/>
    </location>
</feature>
<evidence type="ECO:0000256" key="1">
    <source>
        <dbReference type="SAM" id="Phobius"/>
    </source>
</evidence>
<feature type="transmembrane region" description="Helical" evidence="1">
    <location>
        <begin position="318"/>
        <end position="337"/>
    </location>
</feature>
<feature type="transmembrane region" description="Helical" evidence="1">
    <location>
        <begin position="25"/>
        <end position="45"/>
    </location>
</feature>
<evidence type="ECO:0000259" key="2">
    <source>
        <dbReference type="Pfam" id="PF01757"/>
    </source>
</evidence>
<feature type="transmembrane region" description="Helical" evidence="1">
    <location>
        <begin position="161"/>
        <end position="179"/>
    </location>
</feature>
<reference evidence="4" key="1">
    <citation type="submission" date="2014-12" db="EMBL/GenBank/DDBJ databases">
        <title>Genome sequence of Clostridium beijerinckii strain 59B.</title>
        <authorList>
            <person name="Little G.T."/>
            <person name="Minton N.P."/>
        </authorList>
    </citation>
    <scope>NUCLEOTIDE SEQUENCE [LARGE SCALE GENOMIC DNA]</scope>
    <source>
        <strain evidence="4">59B</strain>
    </source>
</reference>
<dbReference type="RefSeq" id="WP_041895149.1">
    <property type="nucleotide sequence ID" value="NZ_CP010086.2"/>
</dbReference>
<sequence length="379" mass="44406">MENTEIDSKINMVERKIGRSSNLELLRILAIIMIIAHHYSVHGGWDIPNELSYNRIIVQFLSLGGKLGVNCFVLITGYFMINSKFNIKKFAKIVGQVFFYSVVIMLIFKLFGISYIGIRETAKSFFPIIFSKYWFATTYVELYILSPYLNKLINYCTQKENKILITILIVVLSVIPTFSNSLLEIDNLSWFVFLYLVASYIRKYQHKFFDKTKLLLVIFTSSYILIMFSVVILDVLSLRINDFPIDPTFLREMNSLPMLICSISLFLYFKKIDIGSKKIINSISLTTFGIYLIHDNNLVRSYLWEHIAKNNSFYNSRWLSLHAIITISLVFFICMVIEGMRINFIEKPAMKFWDREIESKFLNKSRNYIDRSFSQHISN</sequence>
<gene>
    <name evidence="3" type="ORF">LF65_01431</name>
</gene>